<evidence type="ECO:0000313" key="2">
    <source>
        <dbReference type="Proteomes" id="UP001153636"/>
    </source>
</evidence>
<reference evidence="1" key="1">
    <citation type="submission" date="2022-01" db="EMBL/GenBank/DDBJ databases">
        <authorList>
            <person name="King R."/>
        </authorList>
    </citation>
    <scope>NUCLEOTIDE SEQUENCE</scope>
</reference>
<name>A0A9P0CVT4_9CUCU</name>
<evidence type="ECO:0000313" key="1">
    <source>
        <dbReference type="EMBL" id="CAH1105864.1"/>
    </source>
</evidence>
<organism evidence="1 2">
    <name type="scientific">Psylliodes chrysocephalus</name>
    <dbReference type="NCBI Taxonomy" id="3402493"/>
    <lineage>
        <taxon>Eukaryota</taxon>
        <taxon>Metazoa</taxon>
        <taxon>Ecdysozoa</taxon>
        <taxon>Arthropoda</taxon>
        <taxon>Hexapoda</taxon>
        <taxon>Insecta</taxon>
        <taxon>Pterygota</taxon>
        <taxon>Neoptera</taxon>
        <taxon>Endopterygota</taxon>
        <taxon>Coleoptera</taxon>
        <taxon>Polyphaga</taxon>
        <taxon>Cucujiformia</taxon>
        <taxon>Chrysomeloidea</taxon>
        <taxon>Chrysomelidae</taxon>
        <taxon>Galerucinae</taxon>
        <taxon>Alticini</taxon>
        <taxon>Psylliodes</taxon>
    </lineage>
</organism>
<dbReference type="OrthoDB" id="8185268at2759"/>
<dbReference type="AlphaFoldDB" id="A0A9P0CVT4"/>
<gene>
    <name evidence="1" type="ORF">PSYICH_LOCUS6715</name>
</gene>
<protein>
    <submittedName>
        <fullName evidence="1">Uncharacterized protein</fullName>
    </submittedName>
</protein>
<proteinExistence type="predicted"/>
<dbReference type="Proteomes" id="UP001153636">
    <property type="component" value="Chromosome 2"/>
</dbReference>
<dbReference type="EMBL" id="OV651814">
    <property type="protein sequence ID" value="CAH1105864.1"/>
    <property type="molecule type" value="Genomic_DNA"/>
</dbReference>
<keyword evidence="2" id="KW-1185">Reference proteome</keyword>
<accession>A0A9P0CVT4</accession>
<sequence>MKNRMNIENDSNTKKQKYGTGINFKVQQKLKVSGKEYVSRKGKSVPARKQPGLEMVCKCYNDGCKKIKGEEKKKLFNNFYSSDLNAQGSFCMSHIHLGEVKRRRNGKYTDPRESRRQSTIYYTLPDGSGSTVKVCKKPS</sequence>